<reference evidence="1 2" key="1">
    <citation type="journal article" date="2019" name="Genome Biol. Evol.">
        <title>Insights into the evolution of the New World diploid cottons (Gossypium, subgenus Houzingenia) based on genome sequencing.</title>
        <authorList>
            <person name="Grover C.E."/>
            <person name="Arick M.A. 2nd"/>
            <person name="Thrash A."/>
            <person name="Conover J.L."/>
            <person name="Sanders W.S."/>
            <person name="Peterson D.G."/>
            <person name="Frelichowski J.E."/>
            <person name="Scheffler J.A."/>
            <person name="Scheffler B.E."/>
            <person name="Wendel J.F."/>
        </authorList>
    </citation>
    <scope>NUCLEOTIDE SEQUENCE [LARGE SCALE GENOMIC DNA]</scope>
    <source>
        <strain evidence="1">27</strain>
        <tissue evidence="1">Leaf</tissue>
    </source>
</reference>
<evidence type="ECO:0000313" key="1">
    <source>
        <dbReference type="EMBL" id="MBA0626913.1"/>
    </source>
</evidence>
<dbReference type="EMBL" id="JABFAC010000010">
    <property type="protein sequence ID" value="MBA0626913.1"/>
    <property type="molecule type" value="Genomic_DNA"/>
</dbReference>
<proteinExistence type="predicted"/>
<gene>
    <name evidence="1" type="ORF">Godav_004493</name>
</gene>
<keyword evidence="2" id="KW-1185">Reference proteome</keyword>
<dbReference type="AlphaFoldDB" id="A0A7J8SLZ0"/>
<name>A0A7J8SLZ0_GOSDV</name>
<comment type="caution">
    <text evidence="1">The sequence shown here is derived from an EMBL/GenBank/DDBJ whole genome shotgun (WGS) entry which is preliminary data.</text>
</comment>
<feature type="non-terminal residue" evidence="1">
    <location>
        <position position="1"/>
    </location>
</feature>
<organism evidence="1 2">
    <name type="scientific">Gossypium davidsonii</name>
    <name type="common">Davidson's cotton</name>
    <name type="synonym">Gossypium klotzschianum subsp. davidsonii</name>
    <dbReference type="NCBI Taxonomy" id="34287"/>
    <lineage>
        <taxon>Eukaryota</taxon>
        <taxon>Viridiplantae</taxon>
        <taxon>Streptophyta</taxon>
        <taxon>Embryophyta</taxon>
        <taxon>Tracheophyta</taxon>
        <taxon>Spermatophyta</taxon>
        <taxon>Magnoliopsida</taxon>
        <taxon>eudicotyledons</taxon>
        <taxon>Gunneridae</taxon>
        <taxon>Pentapetalae</taxon>
        <taxon>rosids</taxon>
        <taxon>malvids</taxon>
        <taxon>Malvales</taxon>
        <taxon>Malvaceae</taxon>
        <taxon>Malvoideae</taxon>
        <taxon>Gossypium</taxon>
    </lineage>
</organism>
<evidence type="ECO:0000313" key="2">
    <source>
        <dbReference type="Proteomes" id="UP000593561"/>
    </source>
</evidence>
<accession>A0A7J8SLZ0</accession>
<dbReference type="PANTHER" id="PTHR33223">
    <property type="entry name" value="CCHC-TYPE DOMAIN-CONTAINING PROTEIN"/>
    <property type="match status" value="1"/>
</dbReference>
<protein>
    <submittedName>
        <fullName evidence="1">Uncharacterized protein</fullName>
    </submittedName>
</protein>
<dbReference type="PANTHER" id="PTHR33223:SF8">
    <property type="entry name" value="OS04G0172440 PROTEIN"/>
    <property type="match status" value="1"/>
</dbReference>
<sequence>VCVPSTRPIKEFLENEWPSNQSIEEWVQKLSTLTYQEKEWRAPWIIRSTVLIGCGGHLWDPLIGIWEVRRVSDEKIVEIEVLEGDIFSLNKESKIKEGKNKEVIEEYMELQAEDICEQIEELKKESTPFVTRNEPTMKLLKVAQAHYQAKVGEGSEMDKGKLIVDEEAHKFSLIEECLKAIEGLDTFGSIEVESLCMVLDVVVPPKFKVPDFEEFNGSNCPITHITMYCTKMVAYSKYEKLLIHIFQDSLTGYAARWMVGNASKTFTDMVLSREMIENALKSGKIDDPLSAKRGVTRKKKEIETQTIAPSGYPYSYIPYPSPIPPRPNTQL</sequence>
<dbReference type="Proteomes" id="UP000593561">
    <property type="component" value="Unassembled WGS sequence"/>
</dbReference>